<keyword evidence="2" id="KW-1185">Reference proteome</keyword>
<proteinExistence type="predicted"/>
<dbReference type="Proteomes" id="UP000035642">
    <property type="component" value="Unassembled WGS sequence"/>
</dbReference>
<dbReference type="AlphaFoldDB" id="A0A0K0D373"/>
<feature type="compositionally biased region" description="Basic and acidic residues" evidence="1">
    <location>
        <begin position="58"/>
        <end position="70"/>
    </location>
</feature>
<evidence type="ECO:0000256" key="1">
    <source>
        <dbReference type="SAM" id="MobiDB-lite"/>
    </source>
</evidence>
<evidence type="ECO:0000313" key="3">
    <source>
        <dbReference type="WBParaSite" id="ACAC_0000451801-mRNA-1"/>
    </source>
</evidence>
<dbReference type="WBParaSite" id="ACAC_0000451801-mRNA-1">
    <property type="protein sequence ID" value="ACAC_0000451801-mRNA-1"/>
    <property type="gene ID" value="ACAC_0000451801"/>
</dbReference>
<organism evidence="2 3">
    <name type="scientific">Angiostrongylus cantonensis</name>
    <name type="common">Rat lungworm</name>
    <dbReference type="NCBI Taxonomy" id="6313"/>
    <lineage>
        <taxon>Eukaryota</taxon>
        <taxon>Metazoa</taxon>
        <taxon>Ecdysozoa</taxon>
        <taxon>Nematoda</taxon>
        <taxon>Chromadorea</taxon>
        <taxon>Rhabditida</taxon>
        <taxon>Rhabditina</taxon>
        <taxon>Rhabditomorpha</taxon>
        <taxon>Strongyloidea</taxon>
        <taxon>Metastrongylidae</taxon>
        <taxon>Angiostrongylus</taxon>
    </lineage>
</organism>
<feature type="compositionally biased region" description="Polar residues" evidence="1">
    <location>
        <begin position="73"/>
        <end position="88"/>
    </location>
</feature>
<feature type="region of interest" description="Disordered" evidence="1">
    <location>
        <begin position="58"/>
        <end position="88"/>
    </location>
</feature>
<evidence type="ECO:0000313" key="2">
    <source>
        <dbReference type="Proteomes" id="UP000035642"/>
    </source>
</evidence>
<reference evidence="3" key="2">
    <citation type="submission" date="2017-02" db="UniProtKB">
        <authorList>
            <consortium name="WormBaseParasite"/>
        </authorList>
    </citation>
    <scope>IDENTIFICATION</scope>
</reference>
<reference evidence="2" key="1">
    <citation type="submission" date="2012-09" db="EMBL/GenBank/DDBJ databases">
        <authorList>
            <person name="Martin A.A."/>
        </authorList>
    </citation>
    <scope>NUCLEOTIDE SEQUENCE</scope>
</reference>
<protein>
    <submittedName>
        <fullName evidence="3">SWIRM-assoc_1 domain-containing protein</fullName>
    </submittedName>
</protein>
<name>A0A0K0D373_ANGCA</name>
<accession>A0A0K0D373</accession>
<sequence length="88" mass="10129">LSSTLECYKKCELELEAKRVQLKIYEKIRDIKEDLNGMSDTEKLQKIKRTIEEVLSHPPIKYESDAKNDESSEFINGTDSDANSPLTH</sequence>